<dbReference type="InterPro" id="IPR009057">
    <property type="entry name" value="Homeodomain-like_sf"/>
</dbReference>
<dbReference type="Pfam" id="PF21351">
    <property type="entry name" value="TetR_C_41"/>
    <property type="match status" value="1"/>
</dbReference>
<dbReference type="PANTHER" id="PTHR30055:SF234">
    <property type="entry name" value="HTH-TYPE TRANSCRIPTIONAL REGULATOR BETI"/>
    <property type="match status" value="1"/>
</dbReference>
<reference evidence="6" key="1">
    <citation type="submission" date="2020-02" db="EMBL/GenBank/DDBJ databases">
        <authorList>
            <person name="Meier V. D."/>
        </authorList>
    </citation>
    <scope>NUCLEOTIDE SEQUENCE</scope>
    <source>
        <strain evidence="6">AVDCRST_MAG17</strain>
    </source>
</reference>
<keyword evidence="2 4" id="KW-0238">DNA-binding</keyword>
<dbReference type="GO" id="GO:0003700">
    <property type="term" value="F:DNA-binding transcription factor activity"/>
    <property type="evidence" value="ECO:0007669"/>
    <property type="project" value="TreeGrafter"/>
</dbReference>
<dbReference type="AlphaFoldDB" id="A0A6J4SFV1"/>
<dbReference type="GO" id="GO:0000976">
    <property type="term" value="F:transcription cis-regulatory region binding"/>
    <property type="evidence" value="ECO:0007669"/>
    <property type="project" value="TreeGrafter"/>
</dbReference>
<feature type="DNA-binding region" description="H-T-H motif" evidence="4">
    <location>
        <begin position="24"/>
        <end position="43"/>
    </location>
</feature>
<dbReference type="PRINTS" id="PR00455">
    <property type="entry name" value="HTHTETR"/>
</dbReference>
<dbReference type="PANTHER" id="PTHR30055">
    <property type="entry name" value="HTH-TYPE TRANSCRIPTIONAL REGULATOR RUTR"/>
    <property type="match status" value="1"/>
</dbReference>
<protein>
    <submittedName>
        <fullName evidence="6">Transcriptional regulator, AcrR family</fullName>
    </submittedName>
</protein>
<dbReference type="PROSITE" id="PS50977">
    <property type="entry name" value="HTH_TETR_2"/>
    <property type="match status" value="1"/>
</dbReference>
<organism evidence="6">
    <name type="scientific">uncultured Solirubrobacterales bacterium</name>
    <dbReference type="NCBI Taxonomy" id="768556"/>
    <lineage>
        <taxon>Bacteria</taxon>
        <taxon>Bacillati</taxon>
        <taxon>Actinomycetota</taxon>
        <taxon>Thermoleophilia</taxon>
        <taxon>Solirubrobacterales</taxon>
        <taxon>environmental samples</taxon>
    </lineage>
</organism>
<evidence type="ECO:0000256" key="1">
    <source>
        <dbReference type="ARBA" id="ARBA00023015"/>
    </source>
</evidence>
<feature type="domain" description="HTH tetR-type" evidence="5">
    <location>
        <begin position="1"/>
        <end position="61"/>
    </location>
</feature>
<evidence type="ECO:0000256" key="4">
    <source>
        <dbReference type="PROSITE-ProRule" id="PRU00335"/>
    </source>
</evidence>
<proteinExistence type="predicted"/>
<keyword evidence="1" id="KW-0805">Transcription regulation</keyword>
<dbReference type="Gene3D" id="1.10.357.10">
    <property type="entry name" value="Tetracycline Repressor, domain 2"/>
    <property type="match status" value="1"/>
</dbReference>
<evidence type="ECO:0000259" key="5">
    <source>
        <dbReference type="PROSITE" id="PS50977"/>
    </source>
</evidence>
<evidence type="ECO:0000256" key="2">
    <source>
        <dbReference type="ARBA" id="ARBA00023125"/>
    </source>
</evidence>
<dbReference type="InterPro" id="IPR049484">
    <property type="entry name" value="Rv0078-like_C"/>
</dbReference>
<dbReference type="InterPro" id="IPR050109">
    <property type="entry name" value="HTH-type_TetR-like_transc_reg"/>
</dbReference>
<accession>A0A6J4SFV1</accession>
<dbReference type="Pfam" id="PF00440">
    <property type="entry name" value="TetR_N"/>
    <property type="match status" value="1"/>
</dbReference>
<evidence type="ECO:0000256" key="3">
    <source>
        <dbReference type="ARBA" id="ARBA00023163"/>
    </source>
</evidence>
<evidence type="ECO:0000313" key="6">
    <source>
        <dbReference type="EMBL" id="CAA9498215.1"/>
    </source>
</evidence>
<keyword evidence="3" id="KW-0804">Transcription</keyword>
<dbReference type="SUPFAM" id="SSF46689">
    <property type="entry name" value="Homeodomain-like"/>
    <property type="match status" value="1"/>
</dbReference>
<dbReference type="EMBL" id="CADCVV010000083">
    <property type="protein sequence ID" value="CAA9498215.1"/>
    <property type="molecule type" value="Genomic_DNA"/>
</dbReference>
<gene>
    <name evidence="6" type="ORF">AVDCRST_MAG17-1197</name>
</gene>
<name>A0A6J4SFV1_9ACTN</name>
<sequence>MATRAALVRAARELFAARGYAAVGTTEIVERAGVTRGAMYHHFNDKRELFRAVYEELEADSAQQVGEAVAREPQVERHLEVGLDAFLDACLDPAHRRISLLEAPSVLGYEEWRGIGAEFSLGLLRAALEAAMNIGRIERQPVDPLAHLLLGALAEAALMLARAEDPQRARREVGETVLRLVAGLAPPLTR</sequence>
<dbReference type="InterPro" id="IPR001647">
    <property type="entry name" value="HTH_TetR"/>
</dbReference>